<proteinExistence type="predicted"/>
<organism evidence="1">
    <name type="scientific">freshwater metagenome</name>
    <dbReference type="NCBI Taxonomy" id="449393"/>
    <lineage>
        <taxon>unclassified sequences</taxon>
        <taxon>metagenomes</taxon>
        <taxon>ecological metagenomes</taxon>
    </lineage>
</organism>
<dbReference type="EMBL" id="CAEZSE010000038">
    <property type="protein sequence ID" value="CAB4531619.1"/>
    <property type="molecule type" value="Genomic_DNA"/>
</dbReference>
<dbReference type="PANTHER" id="PTHR21485">
    <property type="entry name" value="HAD SUPERFAMILY MEMBERS CMAS AND KDSC"/>
    <property type="match status" value="1"/>
</dbReference>
<dbReference type="PANTHER" id="PTHR21485:SF6">
    <property type="entry name" value="N-ACYLNEURAMINATE CYTIDYLYLTRANSFERASE-RELATED"/>
    <property type="match status" value="1"/>
</dbReference>
<dbReference type="Pfam" id="PF02348">
    <property type="entry name" value="CTP_transf_3"/>
    <property type="match status" value="1"/>
</dbReference>
<dbReference type="InterPro" id="IPR050793">
    <property type="entry name" value="CMP-NeuNAc_synthase"/>
</dbReference>
<evidence type="ECO:0000313" key="1">
    <source>
        <dbReference type="EMBL" id="CAB4531619.1"/>
    </source>
</evidence>
<accession>A0A6J6B012</accession>
<dbReference type="SUPFAM" id="SSF53448">
    <property type="entry name" value="Nucleotide-diphospho-sugar transferases"/>
    <property type="match status" value="1"/>
</dbReference>
<dbReference type="Gene3D" id="3.90.550.10">
    <property type="entry name" value="Spore Coat Polysaccharide Biosynthesis Protein SpsA, Chain A"/>
    <property type="match status" value="1"/>
</dbReference>
<dbReference type="InterPro" id="IPR003329">
    <property type="entry name" value="Cytidylyl_trans"/>
</dbReference>
<dbReference type="AlphaFoldDB" id="A0A6J6B012"/>
<dbReference type="EMBL" id="CAEZWU010000149">
    <property type="protein sequence ID" value="CAB4674323.1"/>
    <property type="molecule type" value="Genomic_DNA"/>
</dbReference>
<dbReference type="CDD" id="cd02513">
    <property type="entry name" value="CMP-NeuAc_Synthase"/>
    <property type="match status" value="1"/>
</dbReference>
<dbReference type="GO" id="GO:0008781">
    <property type="term" value="F:N-acylneuraminate cytidylyltransferase activity"/>
    <property type="evidence" value="ECO:0007669"/>
    <property type="project" value="TreeGrafter"/>
</dbReference>
<sequence length="224" mass="24735">MRVLGLIPARGGSKSIPRKNLVDLGGLPLIQWTIQSALGSNLKRVIVSTDDDEIAEISRSLGVEVPFKRPAELSSDQTLSIDVVLHALDELEDEFDAVMMLQPTSPFRTSLDIENAIKIIDGASSVISVVPVEGTHPARMKFIEDGVLIDPPFSETIENMPRQELRPMFIRNGAIYLTRISDLRNRTFKGTLSRALIMPKERSINIDNSFDLALARVALTNGML</sequence>
<reference evidence="1" key="1">
    <citation type="submission" date="2020-05" db="EMBL/GenBank/DDBJ databases">
        <authorList>
            <person name="Chiriac C."/>
            <person name="Salcher M."/>
            <person name="Ghai R."/>
            <person name="Kavagutti S V."/>
        </authorList>
    </citation>
    <scope>NUCLEOTIDE SEQUENCE</scope>
</reference>
<gene>
    <name evidence="1" type="ORF">UFOPK1353_00354</name>
    <name evidence="2" type="ORF">UFOPK2292_00979</name>
</gene>
<protein>
    <submittedName>
        <fullName evidence="1">Unannotated protein</fullName>
    </submittedName>
</protein>
<dbReference type="InterPro" id="IPR029044">
    <property type="entry name" value="Nucleotide-diphossugar_trans"/>
</dbReference>
<evidence type="ECO:0000313" key="2">
    <source>
        <dbReference type="EMBL" id="CAB4674323.1"/>
    </source>
</evidence>
<name>A0A6J6B012_9ZZZZ</name>